<feature type="transmembrane region" description="Helical" evidence="1">
    <location>
        <begin position="40"/>
        <end position="57"/>
    </location>
</feature>
<evidence type="ECO:0000313" key="3">
    <source>
        <dbReference type="Proteomes" id="UP000242415"/>
    </source>
</evidence>
<protein>
    <recommendedName>
        <fullName evidence="4">BNR repeat-like domain-containing protein</fullName>
    </recommendedName>
</protein>
<reference evidence="3" key="1">
    <citation type="submission" date="2016-10" db="EMBL/GenBank/DDBJ databases">
        <authorList>
            <person name="Varghese N."/>
            <person name="Submissions S."/>
        </authorList>
    </citation>
    <scope>NUCLEOTIDE SEQUENCE [LARGE SCALE GENOMIC DNA]</scope>
    <source>
        <strain evidence="3">DSM 45245</strain>
    </source>
</reference>
<dbReference type="SUPFAM" id="SSF50939">
    <property type="entry name" value="Sialidases"/>
    <property type="match status" value="2"/>
</dbReference>
<dbReference type="InterPro" id="IPR036278">
    <property type="entry name" value="Sialidase_sf"/>
</dbReference>
<evidence type="ECO:0000313" key="2">
    <source>
        <dbReference type="EMBL" id="SDY24554.1"/>
    </source>
</evidence>
<dbReference type="OrthoDB" id="9764804at2"/>
<organism evidence="2 3">
    <name type="scientific">Micromonospora pattaloongensis</name>
    <dbReference type="NCBI Taxonomy" id="405436"/>
    <lineage>
        <taxon>Bacteria</taxon>
        <taxon>Bacillati</taxon>
        <taxon>Actinomycetota</taxon>
        <taxon>Actinomycetes</taxon>
        <taxon>Micromonosporales</taxon>
        <taxon>Micromonosporaceae</taxon>
        <taxon>Micromonospora</taxon>
    </lineage>
</organism>
<dbReference type="Gene3D" id="2.130.10.10">
    <property type="entry name" value="YVTN repeat-like/Quinoprotein amine dehydrogenase"/>
    <property type="match status" value="1"/>
</dbReference>
<evidence type="ECO:0000256" key="1">
    <source>
        <dbReference type="SAM" id="Phobius"/>
    </source>
</evidence>
<dbReference type="RefSeq" id="WP_091552206.1">
    <property type="nucleotide sequence ID" value="NZ_FNPH01000001.1"/>
</dbReference>
<accession>A0A1H3ICC7</accession>
<keyword evidence="1" id="KW-0812">Transmembrane</keyword>
<sequence>MSDREFSGFDVETVKDNVSQPPLDDLRAAAHFRRRRRKGGVALAVVAVLAGVAFAPIDRSPDPLEFAGPDPTGSASQRRASELVVLSDKAAVAVEVAEEGCRISFAATIDAGRSWSDWQAARHSGTCTMSTNAESLGATDVRYSVLSEQSYLVRFDDELVLSTDAGRTWHDANSTGTAVTAFPKKARPVPCQQGCGAINQPLAVDPTSGRVFRLTGQPPSPYPPYNIYESPDGALWITYWPGEYGRPSVLARSVDRGATWQTSQAPEGTTSIGVAAVSGQEAYLLTEPLPADPNGPRATAPSRLLRTINGGQSWTDVGTDLPTTDGVRPFTIGADGSLMVLHTDATPAFVMISRDGGRHFTKAREYGDGRADANPGRAWLYGRDDQSVGGADHVQLTTDGSSWTRFPLPH</sequence>
<dbReference type="Proteomes" id="UP000242415">
    <property type="component" value="Unassembled WGS sequence"/>
</dbReference>
<gene>
    <name evidence="2" type="ORF">SAMN05444365_1011183</name>
</gene>
<evidence type="ECO:0008006" key="4">
    <source>
        <dbReference type="Google" id="ProtNLM"/>
    </source>
</evidence>
<name>A0A1H3ICC7_9ACTN</name>
<keyword evidence="1" id="KW-0472">Membrane</keyword>
<dbReference type="EMBL" id="FNPH01000001">
    <property type="protein sequence ID" value="SDY24554.1"/>
    <property type="molecule type" value="Genomic_DNA"/>
</dbReference>
<keyword evidence="1" id="KW-1133">Transmembrane helix</keyword>
<proteinExistence type="predicted"/>
<dbReference type="InterPro" id="IPR015943">
    <property type="entry name" value="WD40/YVTN_repeat-like_dom_sf"/>
</dbReference>
<dbReference type="AlphaFoldDB" id="A0A1H3ICC7"/>
<keyword evidence="3" id="KW-1185">Reference proteome</keyword>